<comment type="subunit">
    <text evidence="11 12">F-type ATPases have 2 components, CF(1) - the catalytic core - and CF(0) - the membrane proton channel. CF(1) has five subunits: alpha(3), beta(3), gamma(1), delta(1), epsilon(1). CF(0) has three main subunits: a, b and c.</text>
</comment>
<dbReference type="SUPFAM" id="SSF51344">
    <property type="entry name" value="Epsilon subunit of F1F0-ATP synthase N-terminal domain"/>
    <property type="match status" value="1"/>
</dbReference>
<comment type="subcellular location">
    <subcellularLocation>
        <location evidence="11">Cell membrane</location>
        <topology evidence="11">Peripheral membrane protein</topology>
    </subcellularLocation>
    <subcellularLocation>
        <location evidence="2">Endomembrane system</location>
        <topology evidence="2">Peripheral membrane protein</topology>
    </subcellularLocation>
</comment>
<keyword evidence="8 11" id="KW-0139">CF(1)</keyword>
<evidence type="ECO:0000256" key="10">
    <source>
        <dbReference type="ARBA" id="ARBA00031795"/>
    </source>
</evidence>
<dbReference type="InterPro" id="IPR036771">
    <property type="entry name" value="ATPsynth_dsu/esu_N"/>
</dbReference>
<dbReference type="Gene3D" id="2.60.15.10">
    <property type="entry name" value="F0F1 ATP synthase delta/epsilon subunit, N-terminal"/>
    <property type="match status" value="1"/>
</dbReference>
<feature type="domain" description="ATP synthase F1 complex delta/epsilon subunit N-terminal" evidence="13">
    <location>
        <begin position="6"/>
        <end position="83"/>
    </location>
</feature>
<evidence type="ECO:0000256" key="2">
    <source>
        <dbReference type="ARBA" id="ARBA00004184"/>
    </source>
</evidence>
<dbReference type="GO" id="GO:0005886">
    <property type="term" value="C:plasma membrane"/>
    <property type="evidence" value="ECO:0007669"/>
    <property type="project" value="UniProtKB-SubCell"/>
</dbReference>
<evidence type="ECO:0000313" key="14">
    <source>
        <dbReference type="EMBL" id="ANJ67444.1"/>
    </source>
</evidence>
<dbReference type="HAMAP" id="MF_00530">
    <property type="entry name" value="ATP_synth_epsil_bac"/>
    <property type="match status" value="1"/>
</dbReference>
<dbReference type="GO" id="GO:0012505">
    <property type="term" value="C:endomembrane system"/>
    <property type="evidence" value="ECO:0007669"/>
    <property type="project" value="UniProtKB-SubCell"/>
</dbReference>
<keyword evidence="6 11" id="KW-0406">Ion transport</keyword>
<keyword evidence="15" id="KW-1185">Reference proteome</keyword>
<evidence type="ECO:0000313" key="15">
    <source>
        <dbReference type="Proteomes" id="UP000078596"/>
    </source>
</evidence>
<evidence type="ECO:0000256" key="12">
    <source>
        <dbReference type="RuleBase" id="RU003656"/>
    </source>
</evidence>
<reference evidence="14 15" key="1">
    <citation type="submission" date="2016-06" db="EMBL/GenBank/DDBJ databases">
        <title>Insight into the functional genes involving in sulfur oxidation in Pearl River water.</title>
        <authorList>
            <person name="Luo J."/>
            <person name="Tan X."/>
            <person name="Lin W."/>
        </authorList>
    </citation>
    <scope>NUCLEOTIDE SEQUENCE [LARGE SCALE GENOMIC DNA]</scope>
    <source>
        <strain evidence="14 15">LS2</strain>
    </source>
</reference>
<evidence type="ECO:0000256" key="1">
    <source>
        <dbReference type="ARBA" id="ARBA00003543"/>
    </source>
</evidence>
<evidence type="ECO:0000259" key="13">
    <source>
        <dbReference type="Pfam" id="PF02823"/>
    </source>
</evidence>
<name>A0A191ZHT5_9GAMM</name>
<dbReference type="InterPro" id="IPR001469">
    <property type="entry name" value="ATP_synth_F1_dsu/esu"/>
</dbReference>
<evidence type="ECO:0000256" key="11">
    <source>
        <dbReference type="HAMAP-Rule" id="MF_00530"/>
    </source>
</evidence>
<evidence type="ECO:0000256" key="6">
    <source>
        <dbReference type="ARBA" id="ARBA00023065"/>
    </source>
</evidence>
<protein>
    <recommendedName>
        <fullName evidence="4 11">ATP synthase epsilon chain</fullName>
    </recommendedName>
    <alternativeName>
        <fullName evidence="10 11">ATP synthase F1 sector epsilon subunit</fullName>
    </alternativeName>
    <alternativeName>
        <fullName evidence="9 11">F-ATPase epsilon subunit</fullName>
    </alternativeName>
</protein>
<evidence type="ECO:0000256" key="7">
    <source>
        <dbReference type="ARBA" id="ARBA00023136"/>
    </source>
</evidence>
<evidence type="ECO:0000256" key="4">
    <source>
        <dbReference type="ARBA" id="ARBA00014480"/>
    </source>
</evidence>
<comment type="similarity">
    <text evidence="3 11 12">Belongs to the ATPase epsilon chain family.</text>
</comment>
<evidence type="ECO:0000256" key="5">
    <source>
        <dbReference type="ARBA" id="ARBA00022448"/>
    </source>
</evidence>
<evidence type="ECO:0000256" key="3">
    <source>
        <dbReference type="ARBA" id="ARBA00005712"/>
    </source>
</evidence>
<sequence>MAMTIRVDIVSMERPIFSGDASFVSIPTEAGEVGVTPLHTQTLSILRPGEVRVHLADGSVVRYFVGFGILEVQPMVVSIIADWALTEEDAHGVDASELEAKLAEEAVYIRDYEQRGQLDFTSAQSIMIEAEERLKWVRSLRGMGAGRR</sequence>
<dbReference type="OrthoDB" id="9791445at2"/>
<dbReference type="GO" id="GO:0046933">
    <property type="term" value="F:proton-transporting ATP synthase activity, rotational mechanism"/>
    <property type="evidence" value="ECO:0007669"/>
    <property type="project" value="UniProtKB-UniRule"/>
</dbReference>
<dbReference type="InterPro" id="IPR020546">
    <property type="entry name" value="ATP_synth_F1_dsu/esu_N"/>
</dbReference>
<keyword evidence="11" id="KW-1003">Cell membrane</keyword>
<dbReference type="AlphaFoldDB" id="A0A191ZHT5"/>
<dbReference type="Pfam" id="PF02823">
    <property type="entry name" value="ATP-synt_DE_N"/>
    <property type="match status" value="1"/>
</dbReference>
<proteinExistence type="inferred from homology"/>
<evidence type="ECO:0000256" key="8">
    <source>
        <dbReference type="ARBA" id="ARBA00023196"/>
    </source>
</evidence>
<dbReference type="STRING" id="1860122.A9404_08655"/>
<dbReference type="Proteomes" id="UP000078596">
    <property type="component" value="Chromosome"/>
</dbReference>
<dbReference type="EMBL" id="CP016027">
    <property type="protein sequence ID" value="ANJ67444.1"/>
    <property type="molecule type" value="Genomic_DNA"/>
</dbReference>
<dbReference type="NCBIfam" id="TIGR01216">
    <property type="entry name" value="ATP_synt_epsi"/>
    <property type="match status" value="1"/>
</dbReference>
<keyword evidence="11 12" id="KW-0066">ATP synthesis</keyword>
<organism evidence="14 15">
    <name type="scientific">Halothiobacillus diazotrophicus</name>
    <dbReference type="NCBI Taxonomy" id="1860122"/>
    <lineage>
        <taxon>Bacteria</taxon>
        <taxon>Pseudomonadati</taxon>
        <taxon>Pseudomonadota</taxon>
        <taxon>Gammaproteobacteria</taxon>
        <taxon>Chromatiales</taxon>
        <taxon>Halothiobacillaceae</taxon>
        <taxon>Halothiobacillus</taxon>
    </lineage>
</organism>
<dbReference type="KEGG" id="haz:A9404_08655"/>
<keyword evidence="5 11" id="KW-0813">Transport</keyword>
<comment type="function">
    <text evidence="1 11">Produces ATP from ADP in the presence of a proton gradient across the membrane.</text>
</comment>
<dbReference type="RefSeq" id="WP_066100316.1">
    <property type="nucleotide sequence ID" value="NZ_CP016027.1"/>
</dbReference>
<keyword evidence="11" id="KW-0375">Hydrogen ion transport</keyword>
<evidence type="ECO:0000256" key="9">
    <source>
        <dbReference type="ARBA" id="ARBA00030215"/>
    </source>
</evidence>
<dbReference type="GO" id="GO:0045259">
    <property type="term" value="C:proton-transporting ATP synthase complex"/>
    <property type="evidence" value="ECO:0007669"/>
    <property type="project" value="UniProtKB-KW"/>
</dbReference>
<accession>A0A191ZHT5</accession>
<dbReference type="GO" id="GO:0005524">
    <property type="term" value="F:ATP binding"/>
    <property type="evidence" value="ECO:0007669"/>
    <property type="project" value="UniProtKB-UniRule"/>
</dbReference>
<gene>
    <name evidence="11" type="primary">atpC</name>
    <name evidence="14" type="ORF">A9404_08655</name>
</gene>
<keyword evidence="7 11" id="KW-0472">Membrane</keyword>
<dbReference type="CDD" id="cd12152">
    <property type="entry name" value="F1-ATPase_delta"/>
    <property type="match status" value="1"/>
</dbReference>